<feature type="compositionally biased region" description="Basic and acidic residues" evidence="2">
    <location>
        <begin position="21"/>
        <end position="33"/>
    </location>
</feature>
<dbReference type="EMBL" id="BQNB010021742">
    <property type="protein sequence ID" value="GJU09599.1"/>
    <property type="molecule type" value="Genomic_DNA"/>
</dbReference>
<name>A0ABQ5JES9_9ASTR</name>
<organism evidence="3 4">
    <name type="scientific">Tanacetum coccineum</name>
    <dbReference type="NCBI Taxonomy" id="301880"/>
    <lineage>
        <taxon>Eukaryota</taxon>
        <taxon>Viridiplantae</taxon>
        <taxon>Streptophyta</taxon>
        <taxon>Embryophyta</taxon>
        <taxon>Tracheophyta</taxon>
        <taxon>Spermatophyta</taxon>
        <taxon>Magnoliopsida</taxon>
        <taxon>eudicotyledons</taxon>
        <taxon>Gunneridae</taxon>
        <taxon>Pentapetalae</taxon>
        <taxon>asterids</taxon>
        <taxon>campanulids</taxon>
        <taxon>Asterales</taxon>
        <taxon>Asteraceae</taxon>
        <taxon>Asteroideae</taxon>
        <taxon>Anthemideae</taxon>
        <taxon>Anthemidinae</taxon>
        <taxon>Tanacetum</taxon>
    </lineage>
</organism>
<gene>
    <name evidence="3" type="ORF">Tco_1131995</name>
</gene>
<feature type="compositionally biased region" description="Basic and acidic residues" evidence="2">
    <location>
        <begin position="214"/>
        <end position="229"/>
    </location>
</feature>
<dbReference type="Pfam" id="PF14223">
    <property type="entry name" value="Retrotran_gag_2"/>
    <property type="match status" value="1"/>
</dbReference>
<feature type="coiled-coil region" evidence="1">
    <location>
        <begin position="278"/>
        <end position="305"/>
    </location>
</feature>
<reference evidence="3" key="1">
    <citation type="journal article" date="2022" name="Int. J. Mol. Sci.">
        <title>Draft Genome of Tanacetum Coccineum: Genomic Comparison of Closely Related Tanacetum-Family Plants.</title>
        <authorList>
            <person name="Yamashiro T."/>
            <person name="Shiraishi A."/>
            <person name="Nakayama K."/>
            <person name="Satake H."/>
        </authorList>
    </citation>
    <scope>NUCLEOTIDE SEQUENCE</scope>
</reference>
<feature type="compositionally biased region" description="Acidic residues" evidence="2">
    <location>
        <begin position="230"/>
        <end position="240"/>
    </location>
</feature>
<reference evidence="3" key="2">
    <citation type="submission" date="2022-01" db="EMBL/GenBank/DDBJ databases">
        <authorList>
            <person name="Yamashiro T."/>
            <person name="Shiraishi A."/>
            <person name="Satake H."/>
            <person name="Nakayama K."/>
        </authorList>
    </citation>
    <scope>NUCLEOTIDE SEQUENCE</scope>
</reference>
<feature type="region of interest" description="Disordered" evidence="2">
    <location>
        <begin position="21"/>
        <end position="63"/>
    </location>
</feature>
<dbReference type="Proteomes" id="UP001151760">
    <property type="component" value="Unassembled WGS sequence"/>
</dbReference>
<evidence type="ECO:0000256" key="2">
    <source>
        <dbReference type="SAM" id="MobiDB-lite"/>
    </source>
</evidence>
<sequence length="713" mass="81210">MSASTHNKPIYSVSIIIHSESTSEHDVSAKSKVEANSGLSAPKDSISQTIGNDEGPNKLSPDHISAGINPHVLVEKTKSVSEGLETVLTQHITGKGVSDIAKKMEEEFNTPPDLSCSKDIQRRSSWKTYLGYFSSSLPNELKELPSKLNELTSEVKELNKHVHELEIELPGDLKEIPNKLEAKLKTLDALSSFLNKVTKVLNNPPKSSSQPVGEHIKKDKSKKDMSSKDAEEEDSENDSDDTTHLTGSMVKSLKKKKLKKFDFVTKGGDHVYITKEQITEQKRIKESAKAEAAKHEVEVRKEELVDLIGPDVVSKKDHITLKVYREDGTSEVILNFKASNLHLDEWREVVNACPNRKGKGMVHHLWTNSDKNGLPHETEVELGIDLDKLLSEQDPLDKLNDLAKKKRKNVDDIHDFFKANKRLKSSVRYEDHLAGTVLNEPVLGDLDRRDLQGRFIILSLLCKARSLADSFTKELDLLLFARNTLVEYMILSGADNHPPMLDKDLPLIWPTVEEYEVTKTKKYAELYVVEKIQADCDMKATNIILQGLPADMYSLMNHHRERECKLYDAFDKFTHIKGESLHKYYLRFTQLINDMNIYNMKMEQFQVNTKFLNSLPPEWSKFVTGVKLLKDLHTTNFDQLHAYLEQHELHANEICLLRERNQDPLAFVANQQMTPPYFNTYQSSCNNPQLQQQFPPSQYGSIHPNQHYSSTYP</sequence>
<feature type="coiled-coil region" evidence="1">
    <location>
        <begin position="141"/>
        <end position="168"/>
    </location>
</feature>
<keyword evidence="1" id="KW-0175">Coiled coil</keyword>
<proteinExistence type="predicted"/>
<keyword evidence="4" id="KW-1185">Reference proteome</keyword>
<feature type="region of interest" description="Disordered" evidence="2">
    <location>
        <begin position="200"/>
        <end position="246"/>
    </location>
</feature>
<evidence type="ECO:0000313" key="4">
    <source>
        <dbReference type="Proteomes" id="UP001151760"/>
    </source>
</evidence>
<evidence type="ECO:0000313" key="3">
    <source>
        <dbReference type="EMBL" id="GJU09599.1"/>
    </source>
</evidence>
<protein>
    <submittedName>
        <fullName evidence="3">Uncharacterized protein</fullName>
    </submittedName>
</protein>
<evidence type="ECO:0000256" key="1">
    <source>
        <dbReference type="SAM" id="Coils"/>
    </source>
</evidence>
<feature type="compositionally biased region" description="Polar residues" evidence="2">
    <location>
        <begin position="200"/>
        <end position="211"/>
    </location>
</feature>
<accession>A0ABQ5JES9</accession>
<comment type="caution">
    <text evidence="3">The sequence shown here is derived from an EMBL/GenBank/DDBJ whole genome shotgun (WGS) entry which is preliminary data.</text>
</comment>